<dbReference type="InterPro" id="IPR003593">
    <property type="entry name" value="AAA+_ATPase"/>
</dbReference>
<dbReference type="InterPro" id="IPR027417">
    <property type="entry name" value="P-loop_NTPase"/>
</dbReference>
<dbReference type="CDD" id="cd03230">
    <property type="entry name" value="ABC_DR_subfamily_A"/>
    <property type="match status" value="1"/>
</dbReference>
<dbReference type="OrthoDB" id="9804819at2"/>
<evidence type="ECO:0000256" key="2">
    <source>
        <dbReference type="ARBA" id="ARBA00022448"/>
    </source>
</evidence>
<keyword evidence="3" id="KW-0547">Nucleotide-binding</keyword>
<dbReference type="InterPro" id="IPR050763">
    <property type="entry name" value="ABC_transporter_ATP-binding"/>
</dbReference>
<sequence>MSIIEINGITKDYGNRKGIFNLLFAVEKGEVFGYLGPNGAGKTTTIRHLLGFLTPDTGSAKILGMDCRKDSAEIMKHLGYLPAEIAFFDGMKGMDFLKFMGEMRGLANTSYRDALIEKFQLDTKGTIRKMSKGMKQKLGIICAFMHDPQVLILDEPTSGLDPLMQNIFAGLILEEKAKGKTILMSSHSFEEIEKTCDRIGIIRAGELVTTEDIHVLKTKRRKSYLITFDSPATASAFAKTDSFDNITLDGASAKVDVLGSVTRLMEALSGFTVIDFDTQKNSLEEVFMQYYGSTITEENATKQGGVR</sequence>
<organism evidence="6 7">
    <name type="scientific">Anaerocolumna aminovalerica</name>
    <dbReference type="NCBI Taxonomy" id="1527"/>
    <lineage>
        <taxon>Bacteria</taxon>
        <taxon>Bacillati</taxon>
        <taxon>Bacillota</taxon>
        <taxon>Clostridia</taxon>
        <taxon>Lachnospirales</taxon>
        <taxon>Lachnospiraceae</taxon>
        <taxon>Anaerocolumna</taxon>
    </lineage>
</organism>
<evidence type="ECO:0000256" key="4">
    <source>
        <dbReference type="ARBA" id="ARBA00022840"/>
    </source>
</evidence>
<evidence type="ECO:0000313" key="6">
    <source>
        <dbReference type="EMBL" id="SFO34118.1"/>
    </source>
</evidence>
<evidence type="ECO:0000313" key="7">
    <source>
        <dbReference type="Proteomes" id="UP000198806"/>
    </source>
</evidence>
<dbReference type="SUPFAM" id="SSF52540">
    <property type="entry name" value="P-loop containing nucleoside triphosphate hydrolases"/>
    <property type="match status" value="1"/>
</dbReference>
<dbReference type="GO" id="GO:0005524">
    <property type="term" value="F:ATP binding"/>
    <property type="evidence" value="ECO:0007669"/>
    <property type="project" value="UniProtKB-KW"/>
</dbReference>
<keyword evidence="4 6" id="KW-0067">ATP-binding</keyword>
<dbReference type="PROSITE" id="PS50893">
    <property type="entry name" value="ABC_TRANSPORTER_2"/>
    <property type="match status" value="1"/>
</dbReference>
<accession>A0A1I5GDF6</accession>
<evidence type="ECO:0000256" key="1">
    <source>
        <dbReference type="ARBA" id="ARBA00005417"/>
    </source>
</evidence>
<dbReference type="PROSITE" id="PS00211">
    <property type="entry name" value="ABC_TRANSPORTER_1"/>
    <property type="match status" value="1"/>
</dbReference>
<dbReference type="GO" id="GO:0016887">
    <property type="term" value="F:ATP hydrolysis activity"/>
    <property type="evidence" value="ECO:0007669"/>
    <property type="project" value="InterPro"/>
</dbReference>
<protein>
    <submittedName>
        <fullName evidence="6">ABC-2 type transport system ATP-binding protein</fullName>
    </submittedName>
</protein>
<dbReference type="EMBL" id="FOWD01000019">
    <property type="protein sequence ID" value="SFO34118.1"/>
    <property type="molecule type" value="Genomic_DNA"/>
</dbReference>
<comment type="similarity">
    <text evidence="1">Belongs to the ABC transporter superfamily.</text>
</comment>
<proteinExistence type="inferred from homology"/>
<dbReference type="PANTHER" id="PTHR42711:SF5">
    <property type="entry name" value="ABC TRANSPORTER ATP-BINDING PROTEIN NATA"/>
    <property type="match status" value="1"/>
</dbReference>
<dbReference type="InterPro" id="IPR017871">
    <property type="entry name" value="ABC_transporter-like_CS"/>
</dbReference>
<dbReference type="Pfam" id="PF00005">
    <property type="entry name" value="ABC_tran"/>
    <property type="match status" value="1"/>
</dbReference>
<evidence type="ECO:0000256" key="3">
    <source>
        <dbReference type="ARBA" id="ARBA00022741"/>
    </source>
</evidence>
<name>A0A1I5GDF6_9FIRM</name>
<evidence type="ECO:0000259" key="5">
    <source>
        <dbReference type="PROSITE" id="PS50893"/>
    </source>
</evidence>
<keyword evidence="2" id="KW-0813">Transport</keyword>
<gene>
    <name evidence="6" type="ORF">SAMN04489757_1196</name>
</gene>
<dbReference type="SMART" id="SM00382">
    <property type="entry name" value="AAA"/>
    <property type="match status" value="1"/>
</dbReference>
<feature type="domain" description="ABC transporter" evidence="5">
    <location>
        <begin position="4"/>
        <end position="229"/>
    </location>
</feature>
<dbReference type="Gene3D" id="3.40.50.300">
    <property type="entry name" value="P-loop containing nucleotide triphosphate hydrolases"/>
    <property type="match status" value="1"/>
</dbReference>
<reference evidence="6 7" key="1">
    <citation type="submission" date="2016-10" db="EMBL/GenBank/DDBJ databases">
        <authorList>
            <person name="de Groot N.N."/>
        </authorList>
    </citation>
    <scope>NUCLEOTIDE SEQUENCE [LARGE SCALE GENOMIC DNA]</scope>
    <source>
        <strain evidence="6 7">DSM 1283</strain>
    </source>
</reference>
<dbReference type="PANTHER" id="PTHR42711">
    <property type="entry name" value="ABC TRANSPORTER ATP-BINDING PROTEIN"/>
    <property type="match status" value="1"/>
</dbReference>
<dbReference type="STRING" id="1527.SAMN04489757_1196"/>
<dbReference type="Proteomes" id="UP000198806">
    <property type="component" value="Unassembled WGS sequence"/>
</dbReference>
<dbReference type="AlphaFoldDB" id="A0A1I5GDF6"/>
<dbReference type="InterPro" id="IPR003439">
    <property type="entry name" value="ABC_transporter-like_ATP-bd"/>
</dbReference>
<dbReference type="RefSeq" id="WP_091687041.1">
    <property type="nucleotide sequence ID" value="NZ_BAABFM010000069.1"/>
</dbReference>
<keyword evidence="7" id="KW-1185">Reference proteome</keyword>